<evidence type="ECO:0000259" key="7">
    <source>
        <dbReference type="Pfam" id="PF21314"/>
    </source>
</evidence>
<feature type="signal peptide" evidence="6">
    <location>
        <begin position="1"/>
        <end position="27"/>
    </location>
</feature>
<keyword evidence="9" id="KW-1185">Reference proteome</keyword>
<keyword evidence="5" id="KW-0472">Membrane</keyword>
<protein>
    <recommendedName>
        <fullName evidence="7">Epidermal growth factor receptor-like transmembrane-juxtamembrane segment domain-containing protein</fullName>
    </recommendedName>
</protein>
<dbReference type="GO" id="GO:0005524">
    <property type="term" value="F:ATP binding"/>
    <property type="evidence" value="ECO:0007669"/>
    <property type="project" value="UniProtKB-KW"/>
</dbReference>
<feature type="region of interest" description="Disordered" evidence="4">
    <location>
        <begin position="474"/>
        <end position="508"/>
    </location>
</feature>
<keyword evidence="3" id="KW-0067">ATP-binding</keyword>
<evidence type="ECO:0000256" key="1">
    <source>
        <dbReference type="ARBA" id="ARBA00022553"/>
    </source>
</evidence>
<comment type="caution">
    <text evidence="8">The sequence shown here is derived from an EMBL/GenBank/DDBJ whole genome shotgun (WGS) entry which is preliminary data.</text>
</comment>
<dbReference type="Proteomes" id="UP001362999">
    <property type="component" value="Unassembled WGS sequence"/>
</dbReference>
<evidence type="ECO:0000256" key="5">
    <source>
        <dbReference type="SAM" id="Phobius"/>
    </source>
</evidence>
<dbReference type="Gene3D" id="2.60.120.260">
    <property type="entry name" value="Galactose-binding domain-like"/>
    <property type="match status" value="2"/>
</dbReference>
<keyword evidence="5" id="KW-0812">Transmembrane</keyword>
<organism evidence="8 9">
    <name type="scientific">Favolaschia claudopus</name>
    <dbReference type="NCBI Taxonomy" id="2862362"/>
    <lineage>
        <taxon>Eukaryota</taxon>
        <taxon>Fungi</taxon>
        <taxon>Dikarya</taxon>
        <taxon>Basidiomycota</taxon>
        <taxon>Agaricomycotina</taxon>
        <taxon>Agaricomycetes</taxon>
        <taxon>Agaricomycetidae</taxon>
        <taxon>Agaricales</taxon>
        <taxon>Marasmiineae</taxon>
        <taxon>Mycenaceae</taxon>
        <taxon>Favolaschia</taxon>
    </lineage>
</organism>
<name>A0AAW0ED04_9AGAR</name>
<keyword evidence="5" id="KW-1133">Transmembrane helix</keyword>
<dbReference type="Pfam" id="PF21314">
    <property type="entry name" value="TM_ErbB1"/>
    <property type="match status" value="1"/>
</dbReference>
<keyword evidence="6" id="KW-0732">Signal</keyword>
<feature type="compositionally biased region" description="Low complexity" evidence="4">
    <location>
        <begin position="492"/>
        <end position="508"/>
    </location>
</feature>
<feature type="domain" description="Epidermal growth factor receptor-like transmembrane-juxtamembrane segment" evidence="7">
    <location>
        <begin position="420"/>
        <end position="451"/>
    </location>
</feature>
<keyword evidence="2" id="KW-0547">Nucleotide-binding</keyword>
<dbReference type="EMBL" id="JAWWNJ010000002">
    <property type="protein sequence ID" value="KAK7061408.1"/>
    <property type="molecule type" value="Genomic_DNA"/>
</dbReference>
<reference evidence="8 9" key="1">
    <citation type="journal article" date="2024" name="J Genomics">
        <title>Draft genome sequencing and assembly of Favolaschia claudopus CIRM-BRFM 2984 isolated from oak limbs.</title>
        <authorList>
            <person name="Navarro D."/>
            <person name="Drula E."/>
            <person name="Chaduli D."/>
            <person name="Cazenave R."/>
            <person name="Ahrendt S."/>
            <person name="Wang J."/>
            <person name="Lipzen A."/>
            <person name="Daum C."/>
            <person name="Barry K."/>
            <person name="Grigoriev I.V."/>
            <person name="Favel A."/>
            <person name="Rosso M.N."/>
            <person name="Martin F."/>
        </authorList>
    </citation>
    <scope>NUCLEOTIDE SEQUENCE [LARGE SCALE GENOMIC DNA]</scope>
    <source>
        <strain evidence="8 9">CIRM-BRFM 2984</strain>
    </source>
</reference>
<keyword evidence="1" id="KW-0597">Phosphoprotein</keyword>
<feature type="transmembrane region" description="Helical" evidence="5">
    <location>
        <begin position="417"/>
        <end position="441"/>
    </location>
</feature>
<proteinExistence type="predicted"/>
<dbReference type="AlphaFoldDB" id="A0AAW0ED04"/>
<evidence type="ECO:0000256" key="4">
    <source>
        <dbReference type="SAM" id="MobiDB-lite"/>
    </source>
</evidence>
<sequence>MLPSGVGFLKFFLTLFLRDTLPIYAQARLTPRSKSFTNVQRDSAPASPLASANWIWAANSSTEKNIAFIKNITAPANKTAVSAVISVTAVENFTLWVNGQPIGQAAGGRDGWKNALVLQAALNDSVNTFSVFVTNGDKPASAPPGLLAAIQVTYKDSTNSTFLSDATWLATSTSIPFRFPMPMDFSAFAPVDVIAPYGSGPWGQNSVALPPPDPNPLTLQQSSWIWSTVNSSISADTGSVGFRKDYATPSGKSAVSATILLTVDDNFALYLNDAYIGAPPGVTVSAYQHPQQFTVNLNASRNVFTVVGQNFPTMKPHGNPAGFIAAIKVFFEDGTTDMIRTDPSWLAGPLVSAAVFLSSADKFLSPAIVQGPFGMNPWKQLSTISNVAAAVTVPTAPWNKFLEGLSNQSQSKSKVPVGAIVGAAVGGVVLFALCLTIFLICRRRRQKARSTVALEVASDAASFSERSISPFATLQSNPLPSKLERRNDVPDSDSASEAPPPSYADAESALSFTAPSGRSIAAVNGGYRIKR</sequence>
<evidence type="ECO:0000256" key="3">
    <source>
        <dbReference type="ARBA" id="ARBA00022840"/>
    </source>
</evidence>
<evidence type="ECO:0000256" key="6">
    <source>
        <dbReference type="SAM" id="SignalP"/>
    </source>
</evidence>
<evidence type="ECO:0000313" key="8">
    <source>
        <dbReference type="EMBL" id="KAK7061408.1"/>
    </source>
</evidence>
<accession>A0AAW0ED04</accession>
<evidence type="ECO:0000256" key="2">
    <source>
        <dbReference type="ARBA" id="ARBA00022741"/>
    </source>
</evidence>
<dbReference type="InterPro" id="IPR049328">
    <property type="entry name" value="TM_ErbB1"/>
</dbReference>
<feature type="chain" id="PRO_5044001710" description="Epidermal growth factor receptor-like transmembrane-juxtamembrane segment domain-containing protein" evidence="6">
    <location>
        <begin position="28"/>
        <end position="531"/>
    </location>
</feature>
<evidence type="ECO:0000313" key="9">
    <source>
        <dbReference type="Proteomes" id="UP001362999"/>
    </source>
</evidence>
<gene>
    <name evidence="8" type="ORF">R3P38DRAFT_2829312</name>
</gene>